<feature type="chain" id="PRO_5034651020" description="E3 ubiquitin-protein ligase LNX" evidence="19">
    <location>
        <begin position="16"/>
        <end position="628"/>
    </location>
</feature>
<evidence type="ECO:0000256" key="1">
    <source>
        <dbReference type="ARBA" id="ARBA00000900"/>
    </source>
</evidence>
<sequence length="628" mass="68752">MKALLLLVLPWLSPANYIDNVGNLHFLYSELCKGASHYGLTKDRKRRSQDGCPDGCASLMATTLSPEVSAAATISLMTDEPGLDNPAYVSSVEDGEPVANSSDSGRSNRTRARPFERSTMRSRSFKKINRALSALRRTKSGSVVANHADQGRDNSENTTVSEVFPRLFHLIPDGEITSIKINRADPSESLSIRLVGGSETPLVHIIIQHIYRDGVIARDGRLLPGDIILKVNGMDISNVPHNYAVRLLRQPCQVLRLTVLREQKFRSRSNAHVPDSYGPRDDSFHVILNKSSPEEQLGIKLVRRVDEPGVFIFNVLNGGVADRHGQLEENDRVLAINGHDLRFGSPESAAHLIQASERRVHLVVSRQVRQSSPDIFQEAGWISNGQQSPGPGERNTASKPAATCHEKVVSVRKDPSESLGMTVGGGASHREWDLPIYVISVEPGGVISRDGRIKTGDILLNVNGIELTEVSRTEAVAILKSTPSSVVLKALEVKEQEAQEDCSPAALDSNHNVTPPGDWSPSWVMWLELPQYLCNCKDVILRRNTAGSLGFCIVGGYEEYSGNKPFFIKSIVEGTPAYNDGRIRCGDILLAVNGRSTSGMIHACLARMLKELKGRITLTIASWPGTFL</sequence>
<dbReference type="FunFam" id="2.30.42.10:FF:000198">
    <property type="entry name" value="E3 ubiquitin-protein ligase LNX isoform X1"/>
    <property type="match status" value="1"/>
</dbReference>
<dbReference type="GO" id="GO:0061630">
    <property type="term" value="F:ubiquitin protein ligase activity"/>
    <property type="evidence" value="ECO:0007669"/>
    <property type="project" value="UniProtKB-EC"/>
</dbReference>
<feature type="region of interest" description="Disordered" evidence="18">
    <location>
        <begin position="85"/>
        <end position="120"/>
    </location>
</feature>
<dbReference type="PANTHER" id="PTHR19964:SF14">
    <property type="entry name" value="E3 UBIQUITIN-PROTEIN LIGASE LNX"/>
    <property type="match status" value="1"/>
</dbReference>
<dbReference type="CDD" id="cd06678">
    <property type="entry name" value="PDZ2_LNX1_2-like"/>
    <property type="match status" value="1"/>
</dbReference>
<evidence type="ECO:0000256" key="17">
    <source>
        <dbReference type="ARBA" id="ARBA00080597"/>
    </source>
</evidence>
<feature type="domain" description="PDZ" evidence="20">
    <location>
        <begin position="408"/>
        <end position="494"/>
    </location>
</feature>
<evidence type="ECO:0000256" key="9">
    <source>
        <dbReference type="ARBA" id="ARBA00022737"/>
    </source>
</evidence>
<dbReference type="GO" id="GO:0030165">
    <property type="term" value="F:PDZ domain binding"/>
    <property type="evidence" value="ECO:0007669"/>
    <property type="project" value="UniProtKB-ARBA"/>
</dbReference>
<evidence type="ECO:0000256" key="7">
    <source>
        <dbReference type="ARBA" id="ARBA00022679"/>
    </source>
</evidence>
<dbReference type="GO" id="GO:0007399">
    <property type="term" value="P:nervous system development"/>
    <property type="evidence" value="ECO:0007669"/>
    <property type="project" value="UniProtKB-ARBA"/>
</dbReference>
<dbReference type="Gene3D" id="2.30.42.10">
    <property type="match status" value="4"/>
</dbReference>
<evidence type="ECO:0000256" key="19">
    <source>
        <dbReference type="SAM" id="SignalP"/>
    </source>
</evidence>
<comment type="function">
    <text evidence="13">E3 ubiquitin-protein ligase that mediates ubiquitination and subsequent proteasomal degradation of NUMB. E3 ubiquitin ligases accept ubiquitin from an E2 ubiquitin-conjugating enzyme in the form of a thioester and then directly transfers the ubiquitin to targeted substrates. Mediates ubiquitination of isoform p66 and isoform p72 of NUMB, but not that of isoform p71 or isoform p65.</text>
</comment>
<protein>
    <recommendedName>
        <fullName evidence="15">E3 ubiquitin-protein ligase LNX</fullName>
        <ecNumber evidence="4">2.3.2.27</ecNumber>
    </recommendedName>
    <alternativeName>
        <fullName evidence="16">Numb-binding protein 1</fullName>
    </alternativeName>
    <alternativeName>
        <fullName evidence="17">RING-type E3 ubiquitin transferase LNX</fullName>
    </alternativeName>
</protein>
<dbReference type="CDD" id="cd06680">
    <property type="entry name" value="PDZ4_LNX1_2-like"/>
    <property type="match status" value="1"/>
</dbReference>
<organism evidence="21 22">
    <name type="scientific">Mus spicilegus</name>
    <name type="common">Mound-building mouse</name>
    <dbReference type="NCBI Taxonomy" id="10103"/>
    <lineage>
        <taxon>Eukaryota</taxon>
        <taxon>Metazoa</taxon>
        <taxon>Chordata</taxon>
        <taxon>Craniata</taxon>
        <taxon>Vertebrata</taxon>
        <taxon>Euteleostomi</taxon>
        <taxon>Mammalia</taxon>
        <taxon>Eutheria</taxon>
        <taxon>Euarchontoglires</taxon>
        <taxon>Glires</taxon>
        <taxon>Rodentia</taxon>
        <taxon>Myomorpha</taxon>
        <taxon>Muroidea</taxon>
        <taxon>Muridae</taxon>
        <taxon>Murinae</taxon>
        <taxon>Mus</taxon>
        <taxon>Mus</taxon>
    </lineage>
</organism>
<keyword evidence="7" id="KW-0808">Transferase</keyword>
<dbReference type="InterPro" id="IPR001478">
    <property type="entry name" value="PDZ"/>
</dbReference>
<dbReference type="CDD" id="cd06677">
    <property type="entry name" value="PDZ1_LNX1_2-like"/>
    <property type="match status" value="1"/>
</dbReference>
<keyword evidence="6" id="KW-0597">Phosphoprotein</keyword>
<dbReference type="GO" id="GO:0005737">
    <property type="term" value="C:cytoplasm"/>
    <property type="evidence" value="ECO:0007669"/>
    <property type="project" value="UniProtKB-SubCell"/>
</dbReference>
<evidence type="ECO:0000256" key="12">
    <source>
        <dbReference type="ARBA" id="ARBA00022833"/>
    </source>
</evidence>
<keyword evidence="10" id="KW-0863">Zinc-finger</keyword>
<feature type="region of interest" description="Disordered" evidence="18">
    <location>
        <begin position="381"/>
        <end position="402"/>
    </location>
</feature>
<evidence type="ECO:0000256" key="10">
    <source>
        <dbReference type="ARBA" id="ARBA00022771"/>
    </source>
</evidence>
<evidence type="ECO:0000259" key="20">
    <source>
        <dbReference type="PROSITE" id="PS50106"/>
    </source>
</evidence>
<keyword evidence="8" id="KW-0479">Metal-binding</keyword>
<evidence type="ECO:0000256" key="8">
    <source>
        <dbReference type="ARBA" id="ARBA00022723"/>
    </source>
</evidence>
<comment type="pathway">
    <text evidence="3">Protein modification; protein ubiquitination.</text>
</comment>
<dbReference type="GO" id="GO:0008270">
    <property type="term" value="F:zinc ion binding"/>
    <property type="evidence" value="ECO:0007669"/>
    <property type="project" value="UniProtKB-KW"/>
</dbReference>
<dbReference type="Proteomes" id="UP000694415">
    <property type="component" value="Unplaced"/>
</dbReference>
<dbReference type="AlphaFoldDB" id="A0A8C6I4A4"/>
<dbReference type="GeneTree" id="ENSGT00940000158757"/>
<dbReference type="Pfam" id="PF00595">
    <property type="entry name" value="PDZ"/>
    <property type="match status" value="4"/>
</dbReference>
<dbReference type="CDD" id="cd06679">
    <property type="entry name" value="PDZ3_LNX1_2-like"/>
    <property type="match status" value="1"/>
</dbReference>
<feature type="signal peptide" evidence="19">
    <location>
        <begin position="1"/>
        <end position="15"/>
    </location>
</feature>
<dbReference type="FunFam" id="2.30.42.10:FF:000164">
    <property type="entry name" value="Ligand of numb-protein X 2"/>
    <property type="match status" value="1"/>
</dbReference>
<feature type="domain" description="PDZ" evidence="20">
    <location>
        <begin position="538"/>
        <end position="624"/>
    </location>
</feature>
<keyword evidence="9" id="KW-0677">Repeat</keyword>
<dbReference type="GO" id="GO:0042802">
    <property type="term" value="F:identical protein binding"/>
    <property type="evidence" value="ECO:0007669"/>
    <property type="project" value="UniProtKB-ARBA"/>
</dbReference>
<evidence type="ECO:0000256" key="15">
    <source>
        <dbReference type="ARBA" id="ARBA00073110"/>
    </source>
</evidence>
<dbReference type="EC" id="2.3.2.27" evidence="4"/>
<keyword evidence="19" id="KW-0732">Signal</keyword>
<dbReference type="FunFam" id="2.30.42.10:FF:000120">
    <property type="entry name" value="Ligand of numb-protein X 2"/>
    <property type="match status" value="1"/>
</dbReference>
<feature type="domain" description="PDZ" evidence="20">
    <location>
        <begin position="178"/>
        <end position="263"/>
    </location>
</feature>
<comment type="catalytic activity">
    <reaction evidence="1">
        <text>S-ubiquitinyl-[E2 ubiquitin-conjugating enzyme]-L-cysteine + [acceptor protein]-L-lysine = [E2 ubiquitin-conjugating enzyme]-L-cysteine + N(6)-ubiquitinyl-[acceptor protein]-L-lysine.</text>
        <dbReference type="EC" id="2.3.2.27"/>
    </reaction>
</comment>
<evidence type="ECO:0000313" key="21">
    <source>
        <dbReference type="Ensembl" id="ENSMSIP00000031648.1"/>
    </source>
</evidence>
<evidence type="ECO:0000256" key="6">
    <source>
        <dbReference type="ARBA" id="ARBA00022553"/>
    </source>
</evidence>
<dbReference type="InterPro" id="IPR036034">
    <property type="entry name" value="PDZ_sf"/>
</dbReference>
<keyword evidence="11" id="KW-0833">Ubl conjugation pathway</keyword>
<feature type="domain" description="PDZ" evidence="20">
    <location>
        <begin position="285"/>
        <end position="368"/>
    </location>
</feature>
<dbReference type="FunFam" id="2.30.42.10:FF:000081">
    <property type="entry name" value="Ligand of Numb protein X 2"/>
    <property type="match status" value="1"/>
</dbReference>
<dbReference type="GO" id="GO:0006511">
    <property type="term" value="P:ubiquitin-dependent protein catabolic process"/>
    <property type="evidence" value="ECO:0007669"/>
    <property type="project" value="TreeGrafter"/>
</dbReference>
<keyword evidence="12" id="KW-0862">Zinc</keyword>
<evidence type="ECO:0000256" key="2">
    <source>
        <dbReference type="ARBA" id="ARBA00004496"/>
    </source>
</evidence>
<dbReference type="SUPFAM" id="SSF50156">
    <property type="entry name" value="PDZ domain-like"/>
    <property type="match status" value="4"/>
</dbReference>
<keyword evidence="22" id="KW-1185">Reference proteome</keyword>
<proteinExistence type="predicted"/>
<dbReference type="InterPro" id="IPR051342">
    <property type="entry name" value="PDZ_scaffold"/>
</dbReference>
<dbReference type="SMART" id="SM00228">
    <property type="entry name" value="PDZ"/>
    <property type="match status" value="4"/>
</dbReference>
<evidence type="ECO:0000256" key="16">
    <source>
        <dbReference type="ARBA" id="ARBA00079000"/>
    </source>
</evidence>
<name>A0A8C6I4A4_MUSSI</name>
<evidence type="ECO:0000313" key="22">
    <source>
        <dbReference type="Proteomes" id="UP000694415"/>
    </source>
</evidence>
<reference evidence="21" key="2">
    <citation type="submission" date="2025-09" db="UniProtKB">
        <authorList>
            <consortium name="Ensembl"/>
        </authorList>
    </citation>
    <scope>IDENTIFICATION</scope>
</reference>
<evidence type="ECO:0000256" key="3">
    <source>
        <dbReference type="ARBA" id="ARBA00004906"/>
    </source>
</evidence>
<evidence type="ECO:0000256" key="4">
    <source>
        <dbReference type="ARBA" id="ARBA00012483"/>
    </source>
</evidence>
<evidence type="ECO:0000256" key="14">
    <source>
        <dbReference type="ARBA" id="ARBA00056865"/>
    </source>
</evidence>
<comment type="subcellular location">
    <subcellularLocation>
        <location evidence="2">Cytoplasm</location>
    </subcellularLocation>
</comment>
<evidence type="ECO:0000256" key="11">
    <source>
        <dbReference type="ARBA" id="ARBA00022786"/>
    </source>
</evidence>
<evidence type="ECO:0000256" key="18">
    <source>
        <dbReference type="SAM" id="MobiDB-lite"/>
    </source>
</evidence>
<accession>A0A8C6I4A4</accession>
<evidence type="ECO:0000256" key="13">
    <source>
        <dbReference type="ARBA" id="ARBA00055799"/>
    </source>
</evidence>
<keyword evidence="5" id="KW-0963">Cytoplasm</keyword>
<dbReference type="PANTHER" id="PTHR19964">
    <property type="entry name" value="MULTIPLE PDZ DOMAIN PROTEIN"/>
    <property type="match status" value="1"/>
</dbReference>
<reference evidence="21" key="1">
    <citation type="submission" date="2025-08" db="UniProtKB">
        <authorList>
            <consortium name="Ensembl"/>
        </authorList>
    </citation>
    <scope>IDENTIFICATION</scope>
</reference>
<dbReference type="PROSITE" id="PS50106">
    <property type="entry name" value="PDZ"/>
    <property type="match status" value="4"/>
</dbReference>
<comment type="function">
    <text evidence="14">Isoform 2 provides an endocytic scaffold for IGSF5/JAM4.</text>
</comment>
<evidence type="ECO:0000256" key="5">
    <source>
        <dbReference type="ARBA" id="ARBA00022490"/>
    </source>
</evidence>
<dbReference type="Ensembl" id="ENSMSIT00000039898.1">
    <property type="protein sequence ID" value="ENSMSIP00000031648.1"/>
    <property type="gene ID" value="ENSMSIG00000026465.1"/>
</dbReference>